<feature type="non-terminal residue" evidence="5">
    <location>
        <position position="143"/>
    </location>
</feature>
<dbReference type="PANTHER" id="PTHR43390">
    <property type="entry name" value="SIGNAL PEPTIDASE I"/>
    <property type="match status" value="1"/>
</dbReference>
<dbReference type="InterPro" id="IPR036286">
    <property type="entry name" value="LexA/Signal_pep-like_sf"/>
</dbReference>
<comment type="caution">
    <text evidence="5">The sequence shown here is derived from an EMBL/GenBank/DDBJ whole genome shotgun (WGS) entry which is preliminary data.</text>
</comment>
<dbReference type="PANTHER" id="PTHR43390:SF1">
    <property type="entry name" value="CHLOROPLAST PROCESSING PEPTIDASE"/>
    <property type="match status" value="1"/>
</dbReference>
<evidence type="ECO:0000313" key="5">
    <source>
        <dbReference type="EMBL" id="GAH43917.1"/>
    </source>
</evidence>
<dbReference type="SUPFAM" id="SSF51306">
    <property type="entry name" value="LexA/Signal peptidase"/>
    <property type="match status" value="1"/>
</dbReference>
<dbReference type="InterPro" id="IPR019533">
    <property type="entry name" value="Peptidase_S26"/>
</dbReference>
<evidence type="ECO:0000259" key="4">
    <source>
        <dbReference type="Pfam" id="PF10502"/>
    </source>
</evidence>
<dbReference type="Gene3D" id="2.10.109.10">
    <property type="entry name" value="Umud Fragment, subunit A"/>
    <property type="match status" value="1"/>
</dbReference>
<dbReference type="EMBL" id="BARU01005988">
    <property type="protein sequence ID" value="GAH43917.1"/>
    <property type="molecule type" value="Genomic_DNA"/>
</dbReference>
<dbReference type="GO" id="GO:0004252">
    <property type="term" value="F:serine-type endopeptidase activity"/>
    <property type="evidence" value="ECO:0007669"/>
    <property type="project" value="InterPro"/>
</dbReference>
<keyword evidence="2" id="KW-0378">Hydrolase</keyword>
<name>X1FG10_9ZZZZ</name>
<dbReference type="GO" id="GO:0016020">
    <property type="term" value="C:membrane"/>
    <property type="evidence" value="ECO:0007669"/>
    <property type="project" value="InterPro"/>
</dbReference>
<keyword evidence="3" id="KW-0472">Membrane</keyword>
<evidence type="ECO:0000256" key="3">
    <source>
        <dbReference type="SAM" id="Phobius"/>
    </source>
</evidence>
<feature type="transmembrane region" description="Helical" evidence="3">
    <location>
        <begin position="9"/>
        <end position="29"/>
    </location>
</feature>
<sequence length="143" mass="16539">MKAFRRKTLVIIIVVIVIVILLKTTVQIFPVIGDSMEPNLHWGQQLLTNKTAYHFHEPQRGDVIILRPPFNPEVGFIKRLIAVPGDTIEIKEYAVYVNGSKLHEPYIKQPPTYTFPRQRIPENEYFVLGDNRNDAFDSHVGWT</sequence>
<dbReference type="PRINTS" id="PR00727">
    <property type="entry name" value="LEADERPTASE"/>
</dbReference>
<dbReference type="NCBIfam" id="TIGR02227">
    <property type="entry name" value="sigpep_I_bact"/>
    <property type="match status" value="1"/>
</dbReference>
<proteinExistence type="inferred from homology"/>
<dbReference type="AlphaFoldDB" id="X1FG10"/>
<feature type="domain" description="Peptidase S26" evidence="4">
    <location>
        <begin position="9"/>
        <end position="140"/>
    </location>
</feature>
<gene>
    <name evidence="5" type="ORF">S03H2_11756</name>
</gene>
<protein>
    <recommendedName>
        <fullName evidence="4">Peptidase S26 domain-containing protein</fullName>
    </recommendedName>
</protein>
<keyword evidence="3" id="KW-0812">Transmembrane</keyword>
<dbReference type="PROSITE" id="PS00760">
    <property type="entry name" value="SPASE_I_2"/>
    <property type="match status" value="1"/>
</dbReference>
<accession>X1FG10</accession>
<dbReference type="InterPro" id="IPR019757">
    <property type="entry name" value="Pept_S26A_signal_pept_1_Lys-AS"/>
</dbReference>
<evidence type="ECO:0000256" key="2">
    <source>
        <dbReference type="ARBA" id="ARBA00022801"/>
    </source>
</evidence>
<dbReference type="CDD" id="cd06530">
    <property type="entry name" value="S26_SPase_I"/>
    <property type="match status" value="1"/>
</dbReference>
<dbReference type="GO" id="GO:0006465">
    <property type="term" value="P:signal peptide processing"/>
    <property type="evidence" value="ECO:0007669"/>
    <property type="project" value="InterPro"/>
</dbReference>
<reference evidence="5" key="1">
    <citation type="journal article" date="2014" name="Front. Microbiol.">
        <title>High frequency of phylogenetically diverse reductive dehalogenase-homologous genes in deep subseafloor sedimentary metagenomes.</title>
        <authorList>
            <person name="Kawai M."/>
            <person name="Futagami T."/>
            <person name="Toyoda A."/>
            <person name="Takaki Y."/>
            <person name="Nishi S."/>
            <person name="Hori S."/>
            <person name="Arai W."/>
            <person name="Tsubouchi T."/>
            <person name="Morono Y."/>
            <person name="Uchiyama I."/>
            <person name="Ito T."/>
            <person name="Fujiyama A."/>
            <person name="Inagaki F."/>
            <person name="Takami H."/>
        </authorList>
    </citation>
    <scope>NUCLEOTIDE SEQUENCE</scope>
    <source>
        <strain evidence="5">Expedition CK06-06</strain>
    </source>
</reference>
<dbReference type="InterPro" id="IPR000223">
    <property type="entry name" value="Pept_S26A_signal_pept_1"/>
</dbReference>
<dbReference type="Pfam" id="PF10502">
    <property type="entry name" value="Peptidase_S26"/>
    <property type="match status" value="1"/>
</dbReference>
<evidence type="ECO:0000256" key="1">
    <source>
        <dbReference type="ARBA" id="ARBA00009370"/>
    </source>
</evidence>
<comment type="similarity">
    <text evidence="1">Belongs to the peptidase S26 family.</text>
</comment>
<keyword evidence="3" id="KW-1133">Transmembrane helix</keyword>
<organism evidence="5">
    <name type="scientific">marine sediment metagenome</name>
    <dbReference type="NCBI Taxonomy" id="412755"/>
    <lineage>
        <taxon>unclassified sequences</taxon>
        <taxon>metagenomes</taxon>
        <taxon>ecological metagenomes</taxon>
    </lineage>
</organism>